<dbReference type="AlphaFoldDB" id="A0A2Z5G7I1"/>
<accession>A0A2Z5G7I1</accession>
<reference evidence="1 2" key="1">
    <citation type="journal article" date="2018" name="Front. Microbiol.">
        <title>Hydrolytic Capabilities as a Key to Environmental Success: Chitinolytic and Cellulolytic Acidobacteria From Acidic Sub-arctic Soils and Boreal Peatlands.</title>
        <authorList>
            <person name="Belova S.E."/>
            <person name="Ravin N.V."/>
            <person name="Pankratov T.A."/>
            <person name="Rakitin A.L."/>
            <person name="Ivanova A.A."/>
            <person name="Beletsky A.V."/>
            <person name="Mardanov A.V."/>
            <person name="Sinninghe Damste J.S."/>
            <person name="Dedysh S.N."/>
        </authorList>
    </citation>
    <scope>NUCLEOTIDE SEQUENCE [LARGE SCALE GENOMIC DNA]</scope>
    <source>
        <strain evidence="1 2">SBC82</strain>
    </source>
</reference>
<dbReference type="Proteomes" id="UP000253606">
    <property type="component" value="Chromosome"/>
</dbReference>
<sequence length="44" mass="4830">MNTRQLCVGGFKSGDLFALQRQIKGAGRAENSISLRHENILVAE</sequence>
<evidence type="ECO:0000313" key="2">
    <source>
        <dbReference type="Proteomes" id="UP000253606"/>
    </source>
</evidence>
<protein>
    <submittedName>
        <fullName evidence="1">Uncharacterized protein</fullName>
    </submittedName>
</protein>
<keyword evidence="2" id="KW-1185">Reference proteome</keyword>
<name>A0A2Z5G7I1_9BACT</name>
<gene>
    <name evidence="1" type="ORF">ACPOL_5416</name>
</gene>
<dbReference type="EMBL" id="CP030840">
    <property type="protein sequence ID" value="AXC14664.1"/>
    <property type="molecule type" value="Genomic_DNA"/>
</dbReference>
<dbReference type="KEGG" id="abas:ACPOL_5416"/>
<organism evidence="1 2">
    <name type="scientific">Acidisarcina polymorpha</name>
    <dbReference type="NCBI Taxonomy" id="2211140"/>
    <lineage>
        <taxon>Bacteria</taxon>
        <taxon>Pseudomonadati</taxon>
        <taxon>Acidobacteriota</taxon>
        <taxon>Terriglobia</taxon>
        <taxon>Terriglobales</taxon>
        <taxon>Acidobacteriaceae</taxon>
        <taxon>Acidisarcina</taxon>
    </lineage>
</organism>
<evidence type="ECO:0000313" key="1">
    <source>
        <dbReference type="EMBL" id="AXC14664.1"/>
    </source>
</evidence>
<proteinExistence type="predicted"/>